<feature type="region of interest" description="Disordered" evidence="1">
    <location>
        <begin position="114"/>
        <end position="136"/>
    </location>
</feature>
<dbReference type="AlphaFoldDB" id="A0A0R3SGB0"/>
<organism evidence="4">
    <name type="scientific">Hymenolepis diminuta</name>
    <name type="common">Rat tapeworm</name>
    <dbReference type="NCBI Taxonomy" id="6216"/>
    <lineage>
        <taxon>Eukaryota</taxon>
        <taxon>Metazoa</taxon>
        <taxon>Spiralia</taxon>
        <taxon>Lophotrochozoa</taxon>
        <taxon>Platyhelminthes</taxon>
        <taxon>Cestoda</taxon>
        <taxon>Eucestoda</taxon>
        <taxon>Cyclophyllidea</taxon>
        <taxon>Hymenolepididae</taxon>
        <taxon>Hymenolepis</taxon>
    </lineage>
</organism>
<reference evidence="4" key="1">
    <citation type="submission" date="2017-02" db="UniProtKB">
        <authorList>
            <consortium name="WormBaseParasite"/>
        </authorList>
    </citation>
    <scope>IDENTIFICATION</scope>
</reference>
<feature type="compositionally biased region" description="Polar residues" evidence="1">
    <location>
        <begin position="127"/>
        <end position="136"/>
    </location>
</feature>
<evidence type="ECO:0000256" key="1">
    <source>
        <dbReference type="SAM" id="MobiDB-lite"/>
    </source>
</evidence>
<dbReference type="OrthoDB" id="10368524at2759"/>
<proteinExistence type="predicted"/>
<feature type="region of interest" description="Disordered" evidence="1">
    <location>
        <begin position="347"/>
        <end position="367"/>
    </location>
</feature>
<protein>
    <submittedName>
        <fullName evidence="4">Exophilin-5</fullName>
    </submittedName>
</protein>
<sequence>RKVDETVSSIIQQAKTSDIVEPNLHRPWRGTHQFPPEKDRPIGSLGYYDKNRSFTDPIVTYHSSSFVDPNNSQCLDDGNEFSPMEPEVPFSVASEFYSETPYKVWWNPFHHRSRSSHSDRPLMHSSPAVNRTPYNNQVSLSDRTSGFQSRKSSGWQFSLFSTHPHGGGISRFENSIQPIPSSTSEIQCQPTQMFRPAIFSQTYCSRNDRNYIQYRPKNLGFNRSSHDKVTLPTDWRCDIEDDESMNMTISEWKRSNLSNSLINYITEDWSPIEDINQENIRARDQARCVSTQTDKASLVSASSQTDDRLFVCTLCRNRQDRYSPIPSTFSRRPNNFGRLLASAQIPRNRSPKMTQKAEIESGKEYPITSYQSPSEHFLCKSLDLSYLNED</sequence>
<dbReference type="WBParaSite" id="HDID_0000392701-mRNA-1">
    <property type="protein sequence ID" value="HDID_0000392701-mRNA-1"/>
    <property type="gene ID" value="HDID_0000392701"/>
</dbReference>
<dbReference type="Proteomes" id="UP000274504">
    <property type="component" value="Unassembled WGS sequence"/>
</dbReference>
<name>A0A0R3SGB0_HYMDI</name>
<dbReference type="EMBL" id="UYSG01001323">
    <property type="protein sequence ID" value="VDL40937.1"/>
    <property type="molecule type" value="Genomic_DNA"/>
</dbReference>
<gene>
    <name evidence="2" type="ORF">HDID_LOCUS3925</name>
</gene>
<evidence type="ECO:0000313" key="4">
    <source>
        <dbReference type="WBParaSite" id="HDID_0000392701-mRNA-1"/>
    </source>
</evidence>
<evidence type="ECO:0000313" key="3">
    <source>
        <dbReference type="Proteomes" id="UP000274504"/>
    </source>
</evidence>
<accession>A0A0R3SGB0</accession>
<reference evidence="2 3" key="2">
    <citation type="submission" date="2018-11" db="EMBL/GenBank/DDBJ databases">
        <authorList>
            <consortium name="Pathogen Informatics"/>
        </authorList>
    </citation>
    <scope>NUCLEOTIDE SEQUENCE [LARGE SCALE GENOMIC DNA]</scope>
</reference>
<evidence type="ECO:0000313" key="2">
    <source>
        <dbReference type="EMBL" id="VDL40937.1"/>
    </source>
</evidence>